<organism evidence="1 2">
    <name type="scientific">Amnibacterium flavum</name>
    <dbReference type="NCBI Taxonomy" id="2173173"/>
    <lineage>
        <taxon>Bacteria</taxon>
        <taxon>Bacillati</taxon>
        <taxon>Actinomycetota</taxon>
        <taxon>Actinomycetes</taxon>
        <taxon>Micrococcales</taxon>
        <taxon>Microbacteriaceae</taxon>
        <taxon>Amnibacterium</taxon>
    </lineage>
</organism>
<evidence type="ECO:0000313" key="1">
    <source>
        <dbReference type="EMBL" id="PVZ95868.1"/>
    </source>
</evidence>
<dbReference type="RefSeq" id="WP_116755602.1">
    <property type="nucleotide sequence ID" value="NZ_JBHUEX010000001.1"/>
</dbReference>
<accession>A0A2V1HTH7</accession>
<dbReference type="InterPro" id="IPR007739">
    <property type="entry name" value="RgpF"/>
</dbReference>
<gene>
    <name evidence="1" type="ORF">DDQ50_05230</name>
</gene>
<protein>
    <recommendedName>
        <fullName evidence="3">Rhamnan synthesis protein F</fullName>
    </recommendedName>
</protein>
<evidence type="ECO:0008006" key="3">
    <source>
        <dbReference type="Google" id="ProtNLM"/>
    </source>
</evidence>
<dbReference type="Pfam" id="PF05045">
    <property type="entry name" value="RgpF"/>
    <property type="match status" value="1"/>
</dbReference>
<reference evidence="1 2" key="1">
    <citation type="submission" date="2018-05" db="EMBL/GenBank/DDBJ databases">
        <title>Amnibacterium sp. M8JJ-5, whole genome shotgun sequence.</title>
        <authorList>
            <person name="Tuo L."/>
        </authorList>
    </citation>
    <scope>NUCLEOTIDE SEQUENCE [LARGE SCALE GENOMIC DNA]</scope>
    <source>
        <strain evidence="1 2">M8JJ-5</strain>
    </source>
</reference>
<dbReference type="OrthoDB" id="9815339at2"/>
<comment type="caution">
    <text evidence="1">The sequence shown here is derived from an EMBL/GenBank/DDBJ whole genome shotgun (WGS) entry which is preliminary data.</text>
</comment>
<name>A0A2V1HTH7_9MICO</name>
<proteinExistence type="predicted"/>
<evidence type="ECO:0000313" key="2">
    <source>
        <dbReference type="Proteomes" id="UP000244893"/>
    </source>
</evidence>
<dbReference type="Proteomes" id="UP000244893">
    <property type="component" value="Unassembled WGS sequence"/>
</dbReference>
<dbReference type="EMBL" id="QEOP01000001">
    <property type="protein sequence ID" value="PVZ95868.1"/>
    <property type="molecule type" value="Genomic_DNA"/>
</dbReference>
<keyword evidence="2" id="KW-1185">Reference proteome</keyword>
<sequence>MTAAAPMFPSGGQRLVIYAMYDERGEVAEYVLHALAALRAHSAKVLVVANGTVTGEARAALSRVADEVLVRPNEGFDIAAQRAGLDHIGAALADYDEVVLTNDTWFGPVDSFDDLFERMDATPVHFWGITEHGEETPNPLTGTGVLPAHLQSYWIAARRDLHQSAEWSTYWRELGPLRLYNDAVLTHEIPFTGHFTRLGFTGVAAYPASAYPTPNASLFHADLLLRDGSPVLKRRPFFHGPWILDRHATIDRWTLDELERRGYPMGLVWSDLSRRVEPRVLNTNAAMLEVLPDVDVAYDASRPLRTLVTAHIYYPDMTDEILDRADTLPGDYDLVVTTPDAGRAAAIRGSLDARTARGSVEIRVVENDGRDQSAFLIGCRDLLTSGLYDIVVKVHSKKTVQDRFAIRRHFKHQQYTNLLGSPGYAANLVALFQREAGLGIVYPPMIHIGYPTLGKAWWANKQPVRRMNARLGISVPLDDVSPLAPFGSMYVARPEALRLLIQHPWKYSDFGGAESYRDGGLAHTLERVPSYAAAELGYHTRTVASGEYIAVSHSSLENLLGEFRLTLPGADDAERIEFVRASGHLGTGRLRDFARVYLRLNRPGTGARVRRVLRPIIKLRRWILERRREAAGRP</sequence>
<dbReference type="AlphaFoldDB" id="A0A2V1HTH7"/>